<keyword evidence="2" id="KW-1185">Reference proteome</keyword>
<name>A0A1H8LWH5_9RHOB</name>
<dbReference type="Proteomes" id="UP000199054">
    <property type="component" value="Unassembled WGS sequence"/>
</dbReference>
<dbReference type="STRING" id="34002.SAMN04489859_103420"/>
<dbReference type="RefSeq" id="WP_170851914.1">
    <property type="nucleotide sequence ID" value="NZ_CP067126.1"/>
</dbReference>
<organism evidence="1 2">
    <name type="scientific">Paracoccus alcaliphilus</name>
    <dbReference type="NCBI Taxonomy" id="34002"/>
    <lineage>
        <taxon>Bacteria</taxon>
        <taxon>Pseudomonadati</taxon>
        <taxon>Pseudomonadota</taxon>
        <taxon>Alphaproteobacteria</taxon>
        <taxon>Rhodobacterales</taxon>
        <taxon>Paracoccaceae</taxon>
        <taxon>Paracoccus</taxon>
    </lineage>
</organism>
<sequence>MTAQPPPPAPDQAAARARETQIMQAILVNCDAMGIAPEEAKRMAIRSIVNLRRAQNEV</sequence>
<gene>
    <name evidence="1" type="ORF">SAMN04489859_103420</name>
</gene>
<evidence type="ECO:0000313" key="1">
    <source>
        <dbReference type="EMBL" id="SEO09380.1"/>
    </source>
</evidence>
<proteinExistence type="predicted"/>
<protein>
    <submittedName>
        <fullName evidence="1">Uncharacterized protein</fullName>
    </submittedName>
</protein>
<reference evidence="1 2" key="1">
    <citation type="submission" date="2016-10" db="EMBL/GenBank/DDBJ databases">
        <authorList>
            <person name="de Groot N.N."/>
        </authorList>
    </citation>
    <scope>NUCLEOTIDE SEQUENCE [LARGE SCALE GENOMIC DNA]</scope>
    <source>
        <strain evidence="1 2">DSM 8512</strain>
    </source>
</reference>
<accession>A0A1H8LWH5</accession>
<dbReference type="EMBL" id="FODE01000034">
    <property type="protein sequence ID" value="SEO09380.1"/>
    <property type="molecule type" value="Genomic_DNA"/>
</dbReference>
<dbReference type="AlphaFoldDB" id="A0A1H8LWH5"/>
<evidence type="ECO:0000313" key="2">
    <source>
        <dbReference type="Proteomes" id="UP000199054"/>
    </source>
</evidence>